<name>A0A0K2H399_9CORY</name>
<feature type="compositionally biased region" description="Basic and acidic residues" evidence="1">
    <location>
        <begin position="20"/>
        <end position="30"/>
    </location>
</feature>
<dbReference type="KEGG" id="clw:CLAC_02600"/>
<feature type="transmembrane region" description="Helical" evidence="2">
    <location>
        <begin position="325"/>
        <end position="346"/>
    </location>
</feature>
<evidence type="ECO:0000313" key="4">
    <source>
        <dbReference type="Proteomes" id="UP000058446"/>
    </source>
</evidence>
<dbReference type="Proteomes" id="UP000058446">
    <property type="component" value="Chromosome"/>
</dbReference>
<evidence type="ECO:0000313" key="3">
    <source>
        <dbReference type="EMBL" id="ALA68413.1"/>
    </source>
</evidence>
<feature type="region of interest" description="Disordered" evidence="1">
    <location>
        <begin position="490"/>
        <end position="584"/>
    </location>
</feature>
<feature type="transmembrane region" description="Helical" evidence="2">
    <location>
        <begin position="281"/>
        <end position="305"/>
    </location>
</feature>
<keyword evidence="2" id="KW-0472">Membrane</keyword>
<feature type="transmembrane region" description="Helical" evidence="2">
    <location>
        <begin position="413"/>
        <end position="434"/>
    </location>
</feature>
<feature type="transmembrane region" description="Helical" evidence="2">
    <location>
        <begin position="237"/>
        <end position="260"/>
    </location>
</feature>
<feature type="transmembrane region" description="Helical" evidence="2">
    <location>
        <begin position="164"/>
        <end position="187"/>
    </location>
</feature>
<keyword evidence="4" id="KW-1185">Reference proteome</keyword>
<dbReference type="PATRIC" id="fig|1408189.4.peg.517"/>
<dbReference type="AlphaFoldDB" id="A0A0K2H399"/>
<feature type="region of interest" description="Disordered" evidence="1">
    <location>
        <begin position="1"/>
        <end position="92"/>
    </location>
</feature>
<sequence>MGCYPKQRSAGKDNATVRGSDPRKKSSSRDRNRKSRRAGARGTARPVTQRHPHTETAPLPVDAVRGLRRARADEQASSQLSARESGASSASGRWRRRDHVSVFGRRLSLARIRRFGLSVAAADGVVVLLAVSLALIGVISRGVGMASLPATVAELWMALNLVPFAFNGTTLGLIPAVPAIAMVAFLAWRIRREVADRISLRDVRALVAAYLGTPLILTVIAWLMLYDASQVFQRIKLPNFGIALLATLLVHLAALFIGMGQRLLRALLRRRRLPEWLLTSARLAATYVLWLCAAGLVAVVASLAWHYKEALAATAITSSVGENVALWGLALLYLPNVVLGAVAVLLGGSANVGVAEVSLFAVTPGQLPPLPILAAMPQSLLSPTFGVLVVVPAAIAVWRVIKFLKSADTERPYLIIVAAAVWSGIYLLVLAWLFGGEVGFLGWSGASWWLTGLLGSMWFVVPGAIVVVAMTGMPSVGGYREKPEIAAERFGDVPEGGDDSADPEGAPEGAGAAEGVAEEGSEDTAEGSNDDAETETEETDEEDAEEEQAPVETEESSESESDDDGGDAAAEAGANPEKEEKNQG</sequence>
<feature type="transmembrane region" description="Helical" evidence="2">
    <location>
        <begin position="380"/>
        <end position="401"/>
    </location>
</feature>
<reference evidence="3 4" key="1">
    <citation type="submission" date="2013-10" db="EMBL/GenBank/DDBJ databases">
        <title>Complete genome sequence of Corynebacterium lactis DSM 45799(T), isolated from raw cow milk.</title>
        <authorList>
            <person name="Ruckert C."/>
            <person name="Albersmeier A."/>
            <person name="Lipski A."/>
            <person name="Kalinowski J."/>
        </authorList>
    </citation>
    <scope>NUCLEOTIDE SEQUENCE [LARGE SCALE GENOMIC DNA]</scope>
    <source>
        <strain evidence="3 4">RW2-5</strain>
    </source>
</reference>
<proteinExistence type="predicted"/>
<accession>A0A0K2H399</accession>
<feature type="transmembrane region" description="Helical" evidence="2">
    <location>
        <begin position="353"/>
        <end position="374"/>
    </location>
</feature>
<dbReference type="EMBL" id="CP006841">
    <property type="protein sequence ID" value="ALA68413.1"/>
    <property type="molecule type" value="Genomic_DNA"/>
</dbReference>
<organism evidence="3 4">
    <name type="scientific">Corynebacterium lactis RW2-5</name>
    <dbReference type="NCBI Taxonomy" id="1408189"/>
    <lineage>
        <taxon>Bacteria</taxon>
        <taxon>Bacillati</taxon>
        <taxon>Actinomycetota</taxon>
        <taxon>Actinomycetes</taxon>
        <taxon>Mycobacteriales</taxon>
        <taxon>Corynebacteriaceae</taxon>
        <taxon>Corynebacterium</taxon>
    </lineage>
</organism>
<feature type="transmembrane region" description="Helical" evidence="2">
    <location>
        <begin position="446"/>
        <end position="470"/>
    </location>
</feature>
<gene>
    <name evidence="3" type="ORF">CLAC_02600</name>
</gene>
<feature type="compositionally biased region" description="Acidic residues" evidence="1">
    <location>
        <begin position="516"/>
        <end position="566"/>
    </location>
</feature>
<evidence type="ECO:0000256" key="1">
    <source>
        <dbReference type="SAM" id="MobiDB-lite"/>
    </source>
</evidence>
<evidence type="ECO:0000256" key="2">
    <source>
        <dbReference type="SAM" id="Phobius"/>
    </source>
</evidence>
<keyword evidence="2" id="KW-1133">Transmembrane helix</keyword>
<feature type="transmembrane region" description="Helical" evidence="2">
    <location>
        <begin position="115"/>
        <end position="139"/>
    </location>
</feature>
<dbReference type="Pfam" id="PF19877">
    <property type="entry name" value="DUF6350"/>
    <property type="match status" value="1"/>
</dbReference>
<keyword evidence="2" id="KW-0812">Transmembrane</keyword>
<protein>
    <submittedName>
        <fullName evidence="3">Uncharacterized protein</fullName>
    </submittedName>
</protein>
<feature type="transmembrane region" description="Helical" evidence="2">
    <location>
        <begin position="207"/>
        <end position="225"/>
    </location>
</feature>
<feature type="compositionally biased region" description="Low complexity" evidence="1">
    <location>
        <begin position="503"/>
        <end position="515"/>
    </location>
</feature>
<feature type="compositionally biased region" description="Low complexity" evidence="1">
    <location>
        <begin position="81"/>
        <end position="92"/>
    </location>
</feature>
<dbReference type="STRING" id="1408189.CLAC_02600"/>
<dbReference type="InterPro" id="IPR045931">
    <property type="entry name" value="DUF6350"/>
</dbReference>